<feature type="domain" description="AB hydrolase-1" evidence="5">
    <location>
        <begin position="101"/>
        <end position="253"/>
    </location>
</feature>
<feature type="signal peptide" evidence="4">
    <location>
        <begin position="1"/>
        <end position="31"/>
    </location>
</feature>
<keyword evidence="3" id="KW-0378">Hydrolase</keyword>
<dbReference type="Proteomes" id="UP000199623">
    <property type="component" value="Unassembled WGS sequence"/>
</dbReference>
<comment type="similarity">
    <text evidence="1">Belongs to the peptidase S33 family.</text>
</comment>
<dbReference type="Pfam" id="PF08386">
    <property type="entry name" value="Abhydrolase_4"/>
    <property type="match status" value="1"/>
</dbReference>
<keyword evidence="2 4" id="KW-0732">Signal</keyword>
<evidence type="ECO:0000256" key="3">
    <source>
        <dbReference type="ARBA" id="ARBA00022801"/>
    </source>
</evidence>
<gene>
    <name evidence="7" type="ORF">SAMN05216553_117148</name>
</gene>
<sequence length="529" mass="56769">MTPATSRAVRAALVGALTLGTAITGLGTASAQPEAASTVRPATWGPCAEDVLAEIPAAERTRVSCAVQTVPVDHSRPRGDRTGIVMMKRPAGDPAKKIGSLFINPGGPGGAGLIYGAYGASFFTPEVLEKFDLIGFDPRGVGRSAPLRCFRTQEEAEAVLDGWYALPTTKDEIASAIRQSKVYTDYCGINAGPLLNHMSTEAVARDLDVMREAVGDRQLTYVGFSYGTLLGATYANIFPAKSRALVLDGNVDPRLRLADGAQYDRERARGFEIALDAMLKRCDSVGVERCAFAGGARKKFDDLRENLRKGPTTLPGGSQVTLTDVVGQTAGSLYSPSSFQSLTAWLQSIHVAQNPSAALGAQSAVDVPKVANGRLDVRALPETPYESDDSYFAVNCIDKPFARTNRDWASTAAKWEKESPTFGRYQAASDLLTCATWPTRNPDRWTGPWNRHTKNPVVVVGNYYDPATQYLFSQRMAKQLGNARLISVDAFGHCILGDSAGADAAVTRYLVDLTAPANGTVYQPDTQPF</sequence>
<organism evidence="7 8">
    <name type="scientific">Lentzea fradiae</name>
    <dbReference type="NCBI Taxonomy" id="200378"/>
    <lineage>
        <taxon>Bacteria</taxon>
        <taxon>Bacillati</taxon>
        <taxon>Actinomycetota</taxon>
        <taxon>Actinomycetes</taxon>
        <taxon>Pseudonocardiales</taxon>
        <taxon>Pseudonocardiaceae</taxon>
        <taxon>Lentzea</taxon>
    </lineage>
</organism>
<evidence type="ECO:0000256" key="2">
    <source>
        <dbReference type="ARBA" id="ARBA00022729"/>
    </source>
</evidence>
<dbReference type="Pfam" id="PF00561">
    <property type="entry name" value="Abhydrolase_1"/>
    <property type="match status" value="1"/>
</dbReference>
<evidence type="ECO:0000256" key="4">
    <source>
        <dbReference type="SAM" id="SignalP"/>
    </source>
</evidence>
<keyword evidence="8" id="KW-1185">Reference proteome</keyword>
<dbReference type="EMBL" id="FNCC01000017">
    <property type="protein sequence ID" value="SDH19411.1"/>
    <property type="molecule type" value="Genomic_DNA"/>
</dbReference>
<evidence type="ECO:0000313" key="8">
    <source>
        <dbReference type="Proteomes" id="UP000199623"/>
    </source>
</evidence>
<name>A0A1G8AET9_9PSEU</name>
<dbReference type="RefSeq" id="WP_245744474.1">
    <property type="nucleotide sequence ID" value="NZ_FNCC01000017.1"/>
</dbReference>
<feature type="domain" description="Peptidase S33 tripeptidyl aminopeptidase-like C-terminal" evidence="6">
    <location>
        <begin position="420"/>
        <end position="521"/>
    </location>
</feature>
<accession>A0A1G8AET9</accession>
<dbReference type="InterPro" id="IPR013595">
    <property type="entry name" value="Pept_S33_TAP-like_C"/>
</dbReference>
<protein>
    <submittedName>
        <fullName evidence="7">TAP-like protein</fullName>
    </submittedName>
</protein>
<evidence type="ECO:0000313" key="7">
    <source>
        <dbReference type="EMBL" id="SDH19411.1"/>
    </source>
</evidence>
<proteinExistence type="inferred from homology"/>
<dbReference type="InterPro" id="IPR000073">
    <property type="entry name" value="AB_hydrolase_1"/>
</dbReference>
<evidence type="ECO:0000256" key="1">
    <source>
        <dbReference type="ARBA" id="ARBA00010088"/>
    </source>
</evidence>
<dbReference type="STRING" id="200378.SAMN05216553_117148"/>
<dbReference type="AlphaFoldDB" id="A0A1G8AET9"/>
<dbReference type="SUPFAM" id="SSF53474">
    <property type="entry name" value="alpha/beta-Hydrolases"/>
    <property type="match status" value="1"/>
</dbReference>
<dbReference type="PANTHER" id="PTHR43248">
    <property type="entry name" value="2-SUCCINYL-6-HYDROXY-2,4-CYCLOHEXADIENE-1-CARBOXYLATE SYNTHASE"/>
    <property type="match status" value="1"/>
</dbReference>
<evidence type="ECO:0000259" key="5">
    <source>
        <dbReference type="Pfam" id="PF00561"/>
    </source>
</evidence>
<dbReference type="InterPro" id="IPR051601">
    <property type="entry name" value="Serine_prot/Carboxylest_S33"/>
</dbReference>
<dbReference type="GO" id="GO:0016787">
    <property type="term" value="F:hydrolase activity"/>
    <property type="evidence" value="ECO:0007669"/>
    <property type="project" value="UniProtKB-KW"/>
</dbReference>
<feature type="chain" id="PRO_5011787120" evidence="4">
    <location>
        <begin position="32"/>
        <end position="529"/>
    </location>
</feature>
<dbReference type="Gene3D" id="3.40.50.1820">
    <property type="entry name" value="alpha/beta hydrolase"/>
    <property type="match status" value="1"/>
</dbReference>
<evidence type="ECO:0000259" key="6">
    <source>
        <dbReference type="Pfam" id="PF08386"/>
    </source>
</evidence>
<dbReference type="InterPro" id="IPR029058">
    <property type="entry name" value="AB_hydrolase_fold"/>
</dbReference>
<reference evidence="8" key="1">
    <citation type="submission" date="2016-10" db="EMBL/GenBank/DDBJ databases">
        <authorList>
            <person name="Varghese N."/>
            <person name="Submissions S."/>
        </authorList>
    </citation>
    <scope>NUCLEOTIDE SEQUENCE [LARGE SCALE GENOMIC DNA]</scope>
    <source>
        <strain evidence="8">CGMCC 4.3506</strain>
    </source>
</reference>
<dbReference type="PANTHER" id="PTHR43248:SF29">
    <property type="entry name" value="TRIPEPTIDYL AMINOPEPTIDASE"/>
    <property type="match status" value="1"/>
</dbReference>